<dbReference type="Gene3D" id="2.30.29.30">
    <property type="entry name" value="Pleckstrin-homology domain (PH domain)/Phosphotyrosine-binding domain (PTB)"/>
    <property type="match status" value="1"/>
</dbReference>
<dbReference type="PROSITE" id="PS50196">
    <property type="entry name" value="RANBD1"/>
    <property type="match status" value="1"/>
</dbReference>
<feature type="compositionally biased region" description="Polar residues" evidence="3">
    <location>
        <begin position="1"/>
        <end position="11"/>
    </location>
</feature>
<feature type="domain" description="RanBD1" evidence="4">
    <location>
        <begin position="449"/>
        <end position="609"/>
    </location>
</feature>
<keyword evidence="6" id="KW-1185">Reference proteome</keyword>
<feature type="compositionally biased region" description="Polar residues" evidence="3">
    <location>
        <begin position="229"/>
        <end position="248"/>
    </location>
</feature>
<feature type="region of interest" description="Disordered" evidence="3">
    <location>
        <begin position="330"/>
        <end position="351"/>
    </location>
</feature>
<gene>
    <name evidence="5" type="ORF">W97_05269</name>
</gene>
<dbReference type="Proteomes" id="UP000016924">
    <property type="component" value="Unassembled WGS sequence"/>
</dbReference>
<dbReference type="SUPFAM" id="SSF50729">
    <property type="entry name" value="PH domain-like"/>
    <property type="match status" value="1"/>
</dbReference>
<keyword evidence="2" id="KW-0539">Nucleus</keyword>
<dbReference type="OrthoDB" id="185618at2759"/>
<feature type="compositionally biased region" description="Basic and acidic residues" evidence="3">
    <location>
        <begin position="40"/>
        <end position="50"/>
    </location>
</feature>
<organism evidence="5 6">
    <name type="scientific">Coniosporium apollinis (strain CBS 100218)</name>
    <name type="common">Rock-inhabiting black yeast</name>
    <dbReference type="NCBI Taxonomy" id="1168221"/>
    <lineage>
        <taxon>Eukaryota</taxon>
        <taxon>Fungi</taxon>
        <taxon>Dikarya</taxon>
        <taxon>Ascomycota</taxon>
        <taxon>Pezizomycotina</taxon>
        <taxon>Dothideomycetes</taxon>
        <taxon>Dothideomycetes incertae sedis</taxon>
        <taxon>Coniosporium</taxon>
    </lineage>
</organism>
<dbReference type="STRING" id="1168221.R7YWI5"/>
<dbReference type="PANTHER" id="PTHR23138:SF142">
    <property type="entry name" value="RAN-BINDING PROTEIN 3B-RELATED"/>
    <property type="match status" value="1"/>
</dbReference>
<dbReference type="OMA" id="LFKGMRC"/>
<dbReference type="EMBL" id="JH767578">
    <property type="protein sequence ID" value="EON66026.1"/>
    <property type="molecule type" value="Genomic_DNA"/>
</dbReference>
<dbReference type="InterPro" id="IPR000156">
    <property type="entry name" value="Ran_bind_dom"/>
</dbReference>
<reference evidence="6" key="1">
    <citation type="submission" date="2012-06" db="EMBL/GenBank/DDBJ databases">
        <title>The genome sequence of Coniosporium apollinis CBS 100218.</title>
        <authorList>
            <consortium name="The Broad Institute Genome Sequencing Platform"/>
            <person name="Cuomo C."/>
            <person name="Gorbushina A."/>
            <person name="Noack S."/>
            <person name="Walker B."/>
            <person name="Young S.K."/>
            <person name="Zeng Q."/>
            <person name="Gargeya S."/>
            <person name="Fitzgerald M."/>
            <person name="Haas B."/>
            <person name="Abouelleil A."/>
            <person name="Alvarado L."/>
            <person name="Arachchi H.M."/>
            <person name="Berlin A.M."/>
            <person name="Chapman S.B."/>
            <person name="Goldberg J."/>
            <person name="Griggs A."/>
            <person name="Gujja S."/>
            <person name="Hansen M."/>
            <person name="Howarth C."/>
            <person name="Imamovic A."/>
            <person name="Larimer J."/>
            <person name="McCowan C."/>
            <person name="Montmayeur A."/>
            <person name="Murphy C."/>
            <person name="Neiman D."/>
            <person name="Pearson M."/>
            <person name="Priest M."/>
            <person name="Roberts A."/>
            <person name="Saif S."/>
            <person name="Shea T."/>
            <person name="Sisk P."/>
            <person name="Sykes S."/>
            <person name="Wortman J."/>
            <person name="Nusbaum C."/>
            <person name="Birren B."/>
        </authorList>
    </citation>
    <scope>NUCLEOTIDE SEQUENCE [LARGE SCALE GENOMIC DNA]</scope>
    <source>
        <strain evidence="6">CBS 100218</strain>
    </source>
</reference>
<feature type="region of interest" description="Disordered" evidence="3">
    <location>
        <begin position="500"/>
        <end position="532"/>
    </location>
</feature>
<evidence type="ECO:0000256" key="3">
    <source>
        <dbReference type="SAM" id="MobiDB-lite"/>
    </source>
</evidence>
<evidence type="ECO:0000259" key="4">
    <source>
        <dbReference type="PROSITE" id="PS50196"/>
    </source>
</evidence>
<name>R7YWI5_CONA1</name>
<dbReference type="AlphaFoldDB" id="R7YWI5"/>
<dbReference type="GeneID" id="19902580"/>
<sequence>MARSTQRSGSPQAPDEPTSRPKTVTSSALDNGAAGSDTEGSERQAREKLRATSIAGLPTDNIPASDAPMEDAVTEGEANKGLSDQPAENTPVGHHERGRLRRKRSIEDVEEGHPTDEPPTGNAGRHVRKRSRDIQSGQHLSRSGSRKTSGEQSVQEISEHEMADEETQTAPKNIVMNGTILERPTSPLAGSDQQNGKEFLTSPKNKRTRDEFLLDQEKASKAENEHQPTSHQSPSTEVQNGLTAQDKSTPIEEPKTKRHRDSNSPQPAVEQEKSTVAKIPPTSGFANTSANSPFSALAGRKSPSASSQTSESAFKASSFGALAGSSTSGFGALGSSTGGTTPFGGVAASNKATSGFGAAAPAASSAGSGFGGLLGSAKPSFASASTGASGFGSLAGGLGGGFGGVSGGGLSSFAAPGASSIVGLSDKPARPFGAAADDDEEEDGEAGHDEEDTVRSPRTDEDEGKDRRFYEQDVETGEENERVLFSCRAKLYNFVNASDSSDKKEWKERGQGTLRLNVQEPPPEENQNGEKPRKARFVMRADGSHRVVLNTPVKKELKVGDFKGDKPTGQYVMFWGSHGGANLELMQLKMKTSNAEELWRVVTQLQEEI</sequence>
<dbReference type="InterPro" id="IPR011993">
    <property type="entry name" value="PH-like_dom_sf"/>
</dbReference>
<feature type="compositionally biased region" description="Low complexity" evidence="3">
    <location>
        <begin position="302"/>
        <end position="312"/>
    </location>
</feature>
<dbReference type="PANTHER" id="PTHR23138">
    <property type="entry name" value="RAN BINDING PROTEIN"/>
    <property type="match status" value="1"/>
</dbReference>
<accession>R7YWI5</accession>
<dbReference type="SMART" id="SM00160">
    <property type="entry name" value="RanBD"/>
    <property type="match status" value="1"/>
</dbReference>
<evidence type="ECO:0000313" key="5">
    <source>
        <dbReference type="EMBL" id="EON66026.1"/>
    </source>
</evidence>
<dbReference type="eggNOG" id="KOG0864">
    <property type="taxonomic scope" value="Eukaryota"/>
</dbReference>
<feature type="compositionally biased region" description="Acidic residues" evidence="3">
    <location>
        <begin position="436"/>
        <end position="452"/>
    </location>
</feature>
<feature type="compositionally biased region" description="Basic and acidic residues" evidence="3">
    <location>
        <begin position="105"/>
        <end position="116"/>
    </location>
</feature>
<evidence type="ECO:0000313" key="6">
    <source>
        <dbReference type="Proteomes" id="UP000016924"/>
    </source>
</evidence>
<feature type="compositionally biased region" description="Basic and acidic residues" evidence="3">
    <location>
        <begin position="500"/>
        <end position="510"/>
    </location>
</feature>
<feature type="compositionally biased region" description="Polar residues" evidence="3">
    <location>
        <begin position="20"/>
        <end position="29"/>
    </location>
</feature>
<feature type="region of interest" description="Disordered" evidence="3">
    <location>
        <begin position="1"/>
        <end position="313"/>
    </location>
</feature>
<evidence type="ECO:0000256" key="1">
    <source>
        <dbReference type="ARBA" id="ARBA00004123"/>
    </source>
</evidence>
<dbReference type="InterPro" id="IPR045255">
    <property type="entry name" value="RanBP1-like"/>
</dbReference>
<feature type="compositionally biased region" description="Polar residues" evidence="3">
    <location>
        <begin position="284"/>
        <end position="294"/>
    </location>
</feature>
<dbReference type="GO" id="GO:0005634">
    <property type="term" value="C:nucleus"/>
    <property type="evidence" value="ECO:0007669"/>
    <property type="project" value="UniProtKB-SubCell"/>
</dbReference>
<evidence type="ECO:0000256" key="2">
    <source>
        <dbReference type="ARBA" id="ARBA00023242"/>
    </source>
</evidence>
<feature type="compositionally biased region" description="Polar residues" evidence="3">
    <location>
        <begin position="134"/>
        <end position="156"/>
    </location>
</feature>
<dbReference type="Pfam" id="PF00638">
    <property type="entry name" value="Ran_BP1"/>
    <property type="match status" value="1"/>
</dbReference>
<feature type="compositionally biased region" description="Basic and acidic residues" evidence="3">
    <location>
        <begin position="208"/>
        <end position="228"/>
    </location>
</feature>
<feature type="region of interest" description="Disordered" evidence="3">
    <location>
        <begin position="420"/>
        <end position="480"/>
    </location>
</feature>
<comment type="subcellular location">
    <subcellularLocation>
        <location evidence="1">Nucleus</location>
    </subcellularLocation>
</comment>
<protein>
    <recommendedName>
        <fullName evidence="4">RanBD1 domain-containing protein</fullName>
    </recommendedName>
</protein>
<dbReference type="RefSeq" id="XP_007781343.1">
    <property type="nucleotide sequence ID" value="XM_007783153.1"/>
</dbReference>
<feature type="compositionally biased region" description="Basic and acidic residues" evidence="3">
    <location>
        <begin position="453"/>
        <end position="471"/>
    </location>
</feature>
<dbReference type="HOGENOM" id="CLU_019573_1_0_1"/>
<proteinExistence type="predicted"/>